<dbReference type="InterPro" id="IPR009003">
    <property type="entry name" value="Peptidase_S1_PA"/>
</dbReference>
<dbReference type="GO" id="GO:0006508">
    <property type="term" value="P:proteolysis"/>
    <property type="evidence" value="ECO:0007669"/>
    <property type="project" value="UniProtKB-KW"/>
</dbReference>
<feature type="domain" description="Peptidase S1" evidence="6">
    <location>
        <begin position="45"/>
        <end position="296"/>
    </location>
</feature>
<dbReference type="InterPro" id="IPR051487">
    <property type="entry name" value="Ser/Thr_Proteases_Immune/Dev"/>
</dbReference>
<comment type="similarity">
    <text evidence="4">Belongs to the peptidase S1 family. CLIP subfamily.</text>
</comment>
<dbReference type="RefSeq" id="XP_050503720.1">
    <property type="nucleotide sequence ID" value="XM_050647763.1"/>
</dbReference>
<dbReference type="Gene3D" id="2.40.10.10">
    <property type="entry name" value="Trypsin-like serine proteases"/>
    <property type="match status" value="2"/>
</dbReference>
<dbReference type="Proteomes" id="UP001652700">
    <property type="component" value="Unplaced"/>
</dbReference>
<dbReference type="PROSITE" id="PS50240">
    <property type="entry name" value="TRYPSIN_DOM"/>
    <property type="match status" value="1"/>
</dbReference>
<evidence type="ECO:0000256" key="5">
    <source>
        <dbReference type="RuleBase" id="RU363034"/>
    </source>
</evidence>
<dbReference type="SUPFAM" id="SSF50494">
    <property type="entry name" value="Trypsin-like serine proteases"/>
    <property type="match status" value="1"/>
</dbReference>
<dbReference type="InterPro" id="IPR033116">
    <property type="entry name" value="TRYPSIN_SER"/>
</dbReference>
<keyword evidence="1" id="KW-0732">Signal</keyword>
<evidence type="ECO:0000313" key="9">
    <source>
        <dbReference type="RefSeq" id="XP_028128060.1"/>
    </source>
</evidence>
<dbReference type="PRINTS" id="PR00722">
    <property type="entry name" value="CHYMOTRYPSIN"/>
</dbReference>
<dbReference type="GeneID" id="114324417"/>
<evidence type="ECO:0000259" key="6">
    <source>
        <dbReference type="PROSITE" id="PS50240"/>
    </source>
</evidence>
<dbReference type="InterPro" id="IPR043504">
    <property type="entry name" value="Peptidase_S1_PA_chymotrypsin"/>
</dbReference>
<dbReference type="AlphaFoldDB" id="A0A6P7F3H5"/>
<keyword evidence="5" id="KW-0645">Protease</keyword>
<reference evidence="9" key="1">
    <citation type="submission" date="2025-04" db="UniProtKB">
        <authorList>
            <consortium name="RefSeq"/>
        </authorList>
    </citation>
    <scope>IDENTIFICATION</scope>
    <source>
        <tissue evidence="9">Whole insect</tissue>
    </source>
</reference>
<reference evidence="7" key="2">
    <citation type="submission" date="2025-05" db="UniProtKB">
        <authorList>
            <consortium name="EnsemblMetazoa"/>
        </authorList>
    </citation>
    <scope>IDENTIFICATION</scope>
</reference>
<dbReference type="SMART" id="SM00020">
    <property type="entry name" value="Tryp_SPc"/>
    <property type="match status" value="1"/>
</dbReference>
<sequence length="296" mass="33431">MDYRIIIVSLSCICVVVPNKDVDNHPNWKLLPKDCGRARETQFRIFGGQDAELGQFPWLVRLKAYAGSFGGFNCGGGLISTRYVLTAAHCGENVTITSVRIGEYDLRSYVDCDDFGCAPPYQDIAVLWYKGHPDWNIKTLQNDVALIKLKWDAVLNAYVQPLCLPGRNNFFKSYKLEGDVQLAGWGHSDAARPGEKIPDILQFVHLKVQEIDFCRTYYKSNDTALLEDRQLCIGQKDGHDTCDGDSGGPVMKELKVDEIYRYYLTGLVSYGYPSCGEAPAIYTNVRYFLHWILDNL</sequence>
<organism evidence="9">
    <name type="scientific">Diabrotica virgifera virgifera</name>
    <name type="common">western corn rootworm</name>
    <dbReference type="NCBI Taxonomy" id="50390"/>
    <lineage>
        <taxon>Eukaryota</taxon>
        <taxon>Metazoa</taxon>
        <taxon>Ecdysozoa</taxon>
        <taxon>Arthropoda</taxon>
        <taxon>Hexapoda</taxon>
        <taxon>Insecta</taxon>
        <taxon>Pterygota</taxon>
        <taxon>Neoptera</taxon>
        <taxon>Endopterygota</taxon>
        <taxon>Coleoptera</taxon>
        <taxon>Polyphaga</taxon>
        <taxon>Cucujiformia</taxon>
        <taxon>Chrysomeloidea</taxon>
        <taxon>Chrysomelidae</taxon>
        <taxon>Galerucinae</taxon>
        <taxon>Diabroticina</taxon>
        <taxon>Diabroticites</taxon>
        <taxon>Diabrotica</taxon>
    </lineage>
</organism>
<keyword evidence="5" id="KW-0720">Serine protease</keyword>
<dbReference type="PROSITE" id="PS00135">
    <property type="entry name" value="TRYPSIN_SER"/>
    <property type="match status" value="1"/>
</dbReference>
<evidence type="ECO:0000313" key="8">
    <source>
        <dbReference type="Proteomes" id="UP001652700"/>
    </source>
</evidence>
<dbReference type="InterPro" id="IPR001314">
    <property type="entry name" value="Peptidase_S1A"/>
</dbReference>
<accession>A0A6P7F3H5</accession>
<dbReference type="PANTHER" id="PTHR24256">
    <property type="entry name" value="TRYPTASE-RELATED"/>
    <property type="match status" value="1"/>
</dbReference>
<evidence type="ECO:0000313" key="7">
    <source>
        <dbReference type="EnsemblMetazoa" id="XP_050503720.1"/>
    </source>
</evidence>
<dbReference type="KEGG" id="dvv:114324417"/>
<dbReference type="InParanoid" id="A0A6P7F3H5"/>
<keyword evidence="3" id="KW-0325">Glycoprotein</keyword>
<dbReference type="OrthoDB" id="547031at2759"/>
<gene>
    <name evidence="9" type="primary">LOC114324417</name>
</gene>
<keyword evidence="2" id="KW-1015">Disulfide bond</keyword>
<dbReference type="GO" id="GO:0004252">
    <property type="term" value="F:serine-type endopeptidase activity"/>
    <property type="evidence" value="ECO:0007669"/>
    <property type="project" value="InterPro"/>
</dbReference>
<proteinExistence type="inferred from homology"/>
<dbReference type="RefSeq" id="XP_028128060.1">
    <property type="nucleotide sequence ID" value="XM_028272259.1"/>
</dbReference>
<dbReference type="InterPro" id="IPR018114">
    <property type="entry name" value="TRYPSIN_HIS"/>
</dbReference>
<keyword evidence="8" id="KW-1185">Reference proteome</keyword>
<dbReference type="Pfam" id="PF00089">
    <property type="entry name" value="Trypsin"/>
    <property type="match status" value="1"/>
</dbReference>
<dbReference type="CDD" id="cd00190">
    <property type="entry name" value="Tryp_SPc"/>
    <property type="match status" value="1"/>
</dbReference>
<dbReference type="EnsemblMetazoa" id="XM_050647763.1">
    <property type="protein sequence ID" value="XP_050503720.1"/>
    <property type="gene ID" value="LOC114324417"/>
</dbReference>
<name>A0A6P7F3H5_DIAVI</name>
<evidence type="ECO:0000256" key="4">
    <source>
        <dbReference type="ARBA" id="ARBA00024195"/>
    </source>
</evidence>
<keyword evidence="5" id="KW-0378">Hydrolase</keyword>
<protein>
    <submittedName>
        <fullName evidence="9">Phenoloxidase-activating factor 3-like</fullName>
    </submittedName>
</protein>
<dbReference type="InterPro" id="IPR001254">
    <property type="entry name" value="Trypsin_dom"/>
</dbReference>
<dbReference type="PROSITE" id="PS00134">
    <property type="entry name" value="TRYPSIN_HIS"/>
    <property type="match status" value="1"/>
</dbReference>
<evidence type="ECO:0000256" key="3">
    <source>
        <dbReference type="ARBA" id="ARBA00023180"/>
    </source>
</evidence>
<evidence type="ECO:0000256" key="1">
    <source>
        <dbReference type="ARBA" id="ARBA00022729"/>
    </source>
</evidence>
<evidence type="ECO:0000256" key="2">
    <source>
        <dbReference type="ARBA" id="ARBA00023157"/>
    </source>
</evidence>
<dbReference type="FunFam" id="2.40.10.10:FF:000028">
    <property type="entry name" value="Serine protease easter"/>
    <property type="match status" value="1"/>
</dbReference>